<dbReference type="EMBL" id="LS483372">
    <property type="protein sequence ID" value="SQF97270.1"/>
    <property type="molecule type" value="Genomic_DNA"/>
</dbReference>
<dbReference type="InterPro" id="IPR009492">
    <property type="entry name" value="TniQ"/>
</dbReference>
<accession>A0A8B4IIH9</accession>
<proteinExistence type="predicted"/>
<dbReference type="Pfam" id="PF06527">
    <property type="entry name" value="TniQ"/>
    <property type="match status" value="1"/>
</dbReference>
<evidence type="ECO:0000313" key="4">
    <source>
        <dbReference type="Proteomes" id="UP000248640"/>
    </source>
</evidence>
<feature type="domain" description="Transposon Tn7 transposition protein TnsD C-terminal" evidence="2">
    <location>
        <begin position="353"/>
        <end position="482"/>
    </location>
</feature>
<organism evidence="3 4">
    <name type="scientific">Pseudomonas fluorescens</name>
    <dbReference type="NCBI Taxonomy" id="294"/>
    <lineage>
        <taxon>Bacteria</taxon>
        <taxon>Pseudomonadati</taxon>
        <taxon>Pseudomonadota</taxon>
        <taxon>Gammaproteobacteria</taxon>
        <taxon>Pseudomonadales</taxon>
        <taxon>Pseudomonadaceae</taxon>
        <taxon>Pseudomonas</taxon>
    </lineage>
</organism>
<name>A0A8B4IIH9_PSEFL</name>
<feature type="domain" description="TniQ" evidence="1">
    <location>
        <begin position="9"/>
        <end position="159"/>
    </location>
</feature>
<protein>
    <submittedName>
        <fullName evidence="3">Transposition protein, TnsD-like protein</fullName>
    </submittedName>
</protein>
<sequence>MRIPYLHWLEDECFFSLCSRQHFLCANHSSAETLHYLFGSDTKSFSHDFPRSLELLNEDAKLTWGSSEEIIREHTISPIFFPFQSPEHVDALERAMNRPTLGSFKYRLGLITGRFGGGHPLKACIQCMTADRALHGVTYWHLAHQFPGVSMCPFHNCLLMESTENRQWSRRFQWLLPDEADLITIGPPTPSPPTLKTLLAMSVAVVALGKLRSSCRFEPSIVVQVYKGAINRQGISPHEREATAERFAEYCTALQPYPPFSALPRDVHCAKRFMTQMTRKQRGYCHPLKHLTLIMFLFRRFELFLGSYQQLAAQQRISVAGNYELVSQIQPSECPLPKLELRARTLKPKKLIKELKDKIIESLMVGTSKKEICSRFELSISTVNRVLRLNPSVEKEFNKIIYLKKQEQQRNKWSNSVSLNPNLSANDIKKLNPNVYAWLYRNDRYWLSNRTSNLPSGRRGNYVCIDWDSRDEKLRTLVESTLIEQPTKLRKSDLYLLVPSLFSSLEKRSHYPKTRKLLSEMLQSVT</sequence>
<reference evidence="3 4" key="1">
    <citation type="submission" date="2018-06" db="EMBL/GenBank/DDBJ databases">
        <authorList>
            <consortium name="Pathogen Informatics"/>
            <person name="Doyle S."/>
        </authorList>
    </citation>
    <scope>NUCLEOTIDE SEQUENCE [LARGE SCALE GENOMIC DNA]</scope>
    <source>
        <strain evidence="3 4">NCTC10038</strain>
    </source>
</reference>
<evidence type="ECO:0000259" key="1">
    <source>
        <dbReference type="Pfam" id="PF06527"/>
    </source>
</evidence>
<dbReference type="Proteomes" id="UP000248640">
    <property type="component" value="Chromosome 1"/>
</dbReference>
<gene>
    <name evidence="3" type="ORF">NCTC10038_06113</name>
</gene>
<evidence type="ECO:0000259" key="2">
    <source>
        <dbReference type="Pfam" id="PF15978"/>
    </source>
</evidence>
<dbReference type="InterPro" id="IPR032750">
    <property type="entry name" value="TnsD_C"/>
</dbReference>
<evidence type="ECO:0000313" key="3">
    <source>
        <dbReference type="EMBL" id="SQF97270.1"/>
    </source>
</evidence>
<dbReference type="AlphaFoldDB" id="A0A8B4IIH9"/>
<dbReference type="Pfam" id="PF15978">
    <property type="entry name" value="TnsD"/>
    <property type="match status" value="1"/>
</dbReference>